<dbReference type="GO" id="GO:0004414">
    <property type="term" value="F:homoserine O-acetyltransferase activity"/>
    <property type="evidence" value="ECO:0007669"/>
    <property type="project" value="TreeGrafter"/>
</dbReference>
<feature type="domain" description="AB hydrolase-1" evidence="3">
    <location>
        <begin position="132"/>
        <end position="235"/>
    </location>
</feature>
<sequence length="395" mass="43792">MIVSKEQALEQEPPAVIKRTFKIDNHRTYLGQSIKEVRLGWECHGTLNAARDNAIVVFHHLHGHSHFAGKYRSTEKRAGYWDGLIGPGKVIDTDRFFVLSMDSLCNVNAYHPDVVTTGPASINPDTGKPYGPTFPIITYHDMVDTQVALLDHLGIKTLHAALGVSAGGHHCLELATAYPKRVRKIIPIACGLQSDAWLIAWANVWIAQLKLDPDWNGGYHHEDRKPTQGLIAALKMISMIGRDWSYTNDPVIPADTGGRKIFGRAWADPERDPATSPDHRYLIEADLERGAVNGARHMDANHFHYLAQAAKSFTIRRSGSMTATLARLRAEVLMIHHLNADHLSRTETVTAAIARMLEVGVRMEVLELSGTLGHIDFVAIQQPRVASAIGRFLAR</sequence>
<dbReference type="PANTHER" id="PTHR32268:SF11">
    <property type="entry name" value="HOMOSERINE O-ACETYLTRANSFERASE"/>
    <property type="match status" value="1"/>
</dbReference>
<keyword evidence="5" id="KW-1185">Reference proteome</keyword>
<dbReference type="GO" id="GO:0009092">
    <property type="term" value="P:homoserine metabolic process"/>
    <property type="evidence" value="ECO:0007669"/>
    <property type="project" value="TreeGrafter"/>
</dbReference>
<protein>
    <submittedName>
        <fullName evidence="4">Homoserine O-acetyltransferase</fullName>
    </submittedName>
</protein>
<dbReference type="NCBIfam" id="NF005262">
    <property type="entry name" value="PRK06765.1"/>
    <property type="match status" value="1"/>
</dbReference>
<reference evidence="4 5" key="1">
    <citation type="submission" date="2013-08" db="EMBL/GenBank/DDBJ databases">
        <title>The genome sequence of Skermanella stibiiresistens.</title>
        <authorList>
            <person name="Zhu W."/>
            <person name="Wang G."/>
        </authorList>
    </citation>
    <scope>NUCLEOTIDE SEQUENCE [LARGE SCALE GENOMIC DNA]</scope>
    <source>
        <strain evidence="4 5">SB22</strain>
    </source>
</reference>
<dbReference type="Gene3D" id="1.10.1740.110">
    <property type="match status" value="1"/>
</dbReference>
<dbReference type="STRING" id="1385369.N825_05665"/>
<gene>
    <name evidence="4" type="ORF">N825_05665</name>
</gene>
<dbReference type="PANTHER" id="PTHR32268">
    <property type="entry name" value="HOMOSERINE O-ACETYLTRANSFERASE"/>
    <property type="match status" value="1"/>
</dbReference>
<evidence type="ECO:0000256" key="1">
    <source>
        <dbReference type="ARBA" id="ARBA00022679"/>
    </source>
</evidence>
<dbReference type="EMBL" id="AVFL01000011">
    <property type="protein sequence ID" value="EWY39578.1"/>
    <property type="molecule type" value="Genomic_DNA"/>
</dbReference>
<dbReference type="OrthoDB" id="9800754at2"/>
<comment type="caution">
    <text evidence="4">The sequence shown here is derived from an EMBL/GenBank/DDBJ whole genome shotgun (WGS) entry which is preliminary data.</text>
</comment>
<dbReference type="ESTHER" id="9prot-w9h728">
    <property type="family name" value="Homoserine_transacetylase"/>
</dbReference>
<feature type="active site" description="Nucleophile" evidence="2">
    <location>
        <position position="165"/>
    </location>
</feature>
<evidence type="ECO:0000313" key="5">
    <source>
        <dbReference type="Proteomes" id="UP000019486"/>
    </source>
</evidence>
<dbReference type="Pfam" id="PF00561">
    <property type="entry name" value="Abhydrolase_1"/>
    <property type="match status" value="1"/>
</dbReference>
<dbReference type="InterPro" id="IPR029058">
    <property type="entry name" value="AB_hydrolase_fold"/>
</dbReference>
<dbReference type="RefSeq" id="WP_051512456.1">
    <property type="nucleotide sequence ID" value="NZ_AVFL01000011.1"/>
</dbReference>
<evidence type="ECO:0000256" key="2">
    <source>
        <dbReference type="PIRSR" id="PIRSR000443-1"/>
    </source>
</evidence>
<dbReference type="InterPro" id="IPR008220">
    <property type="entry name" value="HAT_MetX-like"/>
</dbReference>
<dbReference type="Gene3D" id="3.40.50.1820">
    <property type="entry name" value="alpha/beta hydrolase"/>
    <property type="match status" value="1"/>
</dbReference>
<proteinExistence type="predicted"/>
<feature type="active site" evidence="2">
    <location>
        <position position="341"/>
    </location>
</feature>
<evidence type="ECO:0000259" key="3">
    <source>
        <dbReference type="Pfam" id="PF00561"/>
    </source>
</evidence>
<feature type="active site" evidence="2">
    <location>
        <position position="374"/>
    </location>
</feature>
<dbReference type="AlphaFoldDB" id="W9H728"/>
<accession>W9H728</accession>
<evidence type="ECO:0000313" key="4">
    <source>
        <dbReference type="EMBL" id="EWY39578.1"/>
    </source>
</evidence>
<name>W9H728_9PROT</name>
<organism evidence="4 5">
    <name type="scientific">Skermanella stibiiresistens SB22</name>
    <dbReference type="NCBI Taxonomy" id="1385369"/>
    <lineage>
        <taxon>Bacteria</taxon>
        <taxon>Pseudomonadati</taxon>
        <taxon>Pseudomonadota</taxon>
        <taxon>Alphaproteobacteria</taxon>
        <taxon>Rhodospirillales</taxon>
        <taxon>Azospirillaceae</taxon>
        <taxon>Skermanella</taxon>
    </lineage>
</organism>
<dbReference type="Proteomes" id="UP000019486">
    <property type="component" value="Unassembled WGS sequence"/>
</dbReference>
<dbReference type="PATRIC" id="fig|1385369.3.peg.3341"/>
<keyword evidence="1 4" id="KW-0808">Transferase</keyword>
<dbReference type="PIRSF" id="PIRSF000443">
    <property type="entry name" value="Homoser_Ac_trans"/>
    <property type="match status" value="1"/>
</dbReference>
<dbReference type="GO" id="GO:0009086">
    <property type="term" value="P:methionine biosynthetic process"/>
    <property type="evidence" value="ECO:0007669"/>
    <property type="project" value="TreeGrafter"/>
</dbReference>
<dbReference type="InterPro" id="IPR000073">
    <property type="entry name" value="AB_hydrolase_1"/>
</dbReference>
<dbReference type="SUPFAM" id="SSF53474">
    <property type="entry name" value="alpha/beta-Hydrolases"/>
    <property type="match status" value="1"/>
</dbReference>